<dbReference type="KEGG" id="hdn:Hden_1896"/>
<dbReference type="Proteomes" id="UP000002033">
    <property type="component" value="Chromosome"/>
</dbReference>
<proteinExistence type="predicted"/>
<organism evidence="1 2">
    <name type="scientific">Hyphomicrobium denitrificans (strain ATCC 51888 / DSM 1869 / NCIMB 11706 / TK 0415)</name>
    <dbReference type="NCBI Taxonomy" id="582899"/>
    <lineage>
        <taxon>Bacteria</taxon>
        <taxon>Pseudomonadati</taxon>
        <taxon>Pseudomonadota</taxon>
        <taxon>Alphaproteobacteria</taxon>
        <taxon>Hyphomicrobiales</taxon>
        <taxon>Hyphomicrobiaceae</taxon>
        <taxon>Hyphomicrobium</taxon>
    </lineage>
</organism>
<keyword evidence="2" id="KW-1185">Reference proteome</keyword>
<accession>D8JZ97</accession>
<reference evidence="2" key="1">
    <citation type="journal article" date="2011" name="J. Bacteriol.">
        <title>Genome sequences of eight morphologically diverse alphaproteobacteria.</title>
        <authorList>
            <consortium name="US DOE Joint Genome Institute"/>
            <person name="Brown P.J."/>
            <person name="Kysela D.T."/>
            <person name="Buechlein A."/>
            <person name="Hemmerich C."/>
            <person name="Brun Y.V."/>
        </authorList>
    </citation>
    <scope>NUCLEOTIDE SEQUENCE [LARGE SCALE GENOMIC DNA]</scope>
    <source>
        <strain evidence="2">ATCC 51888 / DSM 1869 / NCIB 11706 / TK 0415</strain>
    </source>
</reference>
<dbReference type="HOGENOM" id="CLU_3234652_0_0_5"/>
<dbReference type="AlphaFoldDB" id="D8JZ97"/>
<gene>
    <name evidence="1" type="ordered locus">Hden_1896</name>
</gene>
<protein>
    <submittedName>
        <fullName evidence="1">Uncharacterized protein</fullName>
    </submittedName>
</protein>
<evidence type="ECO:0000313" key="1">
    <source>
        <dbReference type="EMBL" id="ADJ23699.1"/>
    </source>
</evidence>
<name>D8JZ97_HYPDA</name>
<evidence type="ECO:0000313" key="2">
    <source>
        <dbReference type="Proteomes" id="UP000002033"/>
    </source>
</evidence>
<dbReference type="EMBL" id="CP002083">
    <property type="protein sequence ID" value="ADJ23699.1"/>
    <property type="molecule type" value="Genomic_DNA"/>
</dbReference>
<sequence length="43" mass="5068">MDGAKSRWERMTLNRRGILRRHNEKMARLDVAIEAMDAVLKDL</sequence>